<keyword evidence="3" id="KW-0479">Metal-binding</keyword>
<feature type="binding site" evidence="3">
    <location>
        <position position="271"/>
    </location>
    <ligand>
        <name>Mg(2+)</name>
        <dbReference type="ChEBI" id="CHEBI:18420"/>
        <label>1</label>
    </ligand>
</feature>
<dbReference type="PANTHER" id="PTHR16222:SF24">
    <property type="entry name" value="ADP-RIBOSYLHYDROLASE ARH3"/>
    <property type="match status" value="1"/>
</dbReference>
<feature type="binding site" evidence="3">
    <location>
        <position position="274"/>
    </location>
    <ligand>
        <name>Mg(2+)</name>
        <dbReference type="ChEBI" id="CHEBI:18420"/>
        <label>1</label>
    </ligand>
</feature>
<dbReference type="KEGG" id="lcu:PL11_000640"/>
<sequence length="319" mass="35969">MYSTSYLLLQATTAVAIGDALGVPVQFKDRAELLNKPLDQMIGHGFFDLPKGTWSDDTSLTLAALSSLSFGFNMHDMMMRFAQWYDFGQYTPFGRAFDIGRTTQAAILRFKHGTEPTKCGGNKESDNGNGALMRMMPLAFYMLSQNTPYKFNSVTANLCEQYTSITHRHPRALIASAIMANVTATIILNPNKYAMLRAIREVLEYYRNIPSFAGEIRLFEKFDDPNHYRTENGEVRSSGYVIDTLDSVFWCLMNSEKYNSAVKKAVNMGNDSDTIASITSMLSSMLYAPVSFPHEWLNALKGRTQIKWIVAMALQTEYF</sequence>
<feature type="binding site" evidence="3">
    <location>
        <position position="57"/>
    </location>
    <ligand>
        <name>Mg(2+)</name>
        <dbReference type="ChEBI" id="CHEBI:18420"/>
        <label>1</label>
    </ligand>
</feature>
<dbReference type="OrthoDB" id="9798107at2"/>
<comment type="similarity">
    <text evidence="1">Belongs to the ADP-ribosylglycohydrolase family.</text>
</comment>
<dbReference type="Gene3D" id="1.10.4080.10">
    <property type="entry name" value="ADP-ribosylation/Crystallin J1"/>
    <property type="match status" value="1"/>
</dbReference>
<organism evidence="4 5">
    <name type="scientific">Lentilactobacillus curieae</name>
    <dbReference type="NCBI Taxonomy" id="1138822"/>
    <lineage>
        <taxon>Bacteria</taxon>
        <taxon>Bacillati</taxon>
        <taxon>Bacillota</taxon>
        <taxon>Bacilli</taxon>
        <taxon>Lactobacillales</taxon>
        <taxon>Lactobacillaceae</taxon>
        <taxon>Lentilactobacillus</taxon>
    </lineage>
</organism>
<evidence type="ECO:0008006" key="6">
    <source>
        <dbReference type="Google" id="ProtNLM"/>
    </source>
</evidence>
<dbReference type="InterPro" id="IPR036705">
    <property type="entry name" value="Ribosyl_crysJ1_sf"/>
</dbReference>
<dbReference type="RefSeq" id="WP_035168524.1">
    <property type="nucleotide sequence ID" value="NZ_CP018906.1"/>
</dbReference>
<dbReference type="AlphaFoldDB" id="A0A1S6QG09"/>
<name>A0A1S6QG09_9LACO</name>
<dbReference type="InterPro" id="IPR050792">
    <property type="entry name" value="ADP-ribosylglycohydrolase"/>
</dbReference>
<evidence type="ECO:0000313" key="5">
    <source>
        <dbReference type="Proteomes" id="UP000030361"/>
    </source>
</evidence>
<gene>
    <name evidence="4" type="ORF">PL11_000640</name>
</gene>
<dbReference type="Pfam" id="PF03747">
    <property type="entry name" value="ADP_ribosyl_GH"/>
    <property type="match status" value="1"/>
</dbReference>
<dbReference type="GO" id="GO:0046872">
    <property type="term" value="F:metal ion binding"/>
    <property type="evidence" value="ECO:0007669"/>
    <property type="project" value="UniProtKB-KW"/>
</dbReference>
<feature type="binding site" evidence="3">
    <location>
        <position position="55"/>
    </location>
    <ligand>
        <name>Mg(2+)</name>
        <dbReference type="ChEBI" id="CHEBI:18420"/>
        <label>1</label>
    </ligand>
</feature>
<keyword evidence="5" id="KW-1185">Reference proteome</keyword>
<dbReference type="InterPro" id="IPR005502">
    <property type="entry name" value="Ribosyl_crysJ1"/>
</dbReference>
<evidence type="ECO:0000313" key="4">
    <source>
        <dbReference type="EMBL" id="AQW20547.1"/>
    </source>
</evidence>
<reference evidence="4 5" key="1">
    <citation type="journal article" date="2015" name="Genome Announc.">
        <title>Genome Sequence of Lactobacillus curieae CCTCC M 2011381T, a Novel Producer of Gamma-aminobutyric Acid.</title>
        <authorList>
            <person name="Wang Y."/>
            <person name="Wang Y."/>
            <person name="Lang C."/>
            <person name="Wei D."/>
            <person name="Xu P."/>
            <person name="Xie J."/>
        </authorList>
    </citation>
    <scope>NUCLEOTIDE SEQUENCE [LARGE SCALE GENOMIC DNA]</scope>
    <source>
        <strain evidence="4 5">CCTCC M 2011381</strain>
    </source>
</reference>
<dbReference type="EMBL" id="CP018906">
    <property type="protein sequence ID" value="AQW20547.1"/>
    <property type="molecule type" value="Genomic_DNA"/>
</dbReference>
<dbReference type="SUPFAM" id="SSF101478">
    <property type="entry name" value="ADP-ribosylglycohydrolase"/>
    <property type="match status" value="1"/>
</dbReference>
<dbReference type="GO" id="GO:0016787">
    <property type="term" value="F:hydrolase activity"/>
    <property type="evidence" value="ECO:0007669"/>
    <property type="project" value="UniProtKB-KW"/>
</dbReference>
<feature type="binding site" evidence="3">
    <location>
        <position position="56"/>
    </location>
    <ligand>
        <name>Mg(2+)</name>
        <dbReference type="ChEBI" id="CHEBI:18420"/>
        <label>1</label>
    </ligand>
</feature>
<keyword evidence="2" id="KW-0378">Hydrolase</keyword>
<feature type="binding site" evidence="3">
    <location>
        <position position="273"/>
    </location>
    <ligand>
        <name>Mg(2+)</name>
        <dbReference type="ChEBI" id="CHEBI:18420"/>
        <label>1</label>
    </ligand>
</feature>
<accession>A0A1S6QG09</accession>
<dbReference type="eggNOG" id="COG1397">
    <property type="taxonomic scope" value="Bacteria"/>
</dbReference>
<dbReference type="PANTHER" id="PTHR16222">
    <property type="entry name" value="ADP-RIBOSYLGLYCOHYDROLASE"/>
    <property type="match status" value="1"/>
</dbReference>
<evidence type="ECO:0000256" key="2">
    <source>
        <dbReference type="ARBA" id="ARBA00022801"/>
    </source>
</evidence>
<proteinExistence type="inferred from homology"/>
<comment type="cofactor">
    <cofactor evidence="3">
        <name>Mg(2+)</name>
        <dbReference type="ChEBI" id="CHEBI:18420"/>
    </cofactor>
    <text evidence="3">Binds 2 magnesium ions per subunit.</text>
</comment>
<protein>
    <recommendedName>
        <fullName evidence="6">ADP-ribosylglycohydrolase</fullName>
    </recommendedName>
</protein>
<keyword evidence="3" id="KW-0460">Magnesium</keyword>
<evidence type="ECO:0000256" key="3">
    <source>
        <dbReference type="PIRSR" id="PIRSR605502-1"/>
    </source>
</evidence>
<evidence type="ECO:0000256" key="1">
    <source>
        <dbReference type="ARBA" id="ARBA00010702"/>
    </source>
</evidence>
<dbReference type="Proteomes" id="UP000030361">
    <property type="component" value="Chromosome"/>
</dbReference>